<dbReference type="EMBL" id="AAKYAN010000003">
    <property type="protein sequence ID" value="ECW8954330.1"/>
    <property type="molecule type" value="Genomic_DNA"/>
</dbReference>
<dbReference type="GO" id="GO:0004497">
    <property type="term" value="F:monooxygenase activity"/>
    <property type="evidence" value="ECO:0007669"/>
    <property type="project" value="UniProtKB-KW"/>
</dbReference>
<dbReference type="InterPro" id="IPR007138">
    <property type="entry name" value="ABM_dom"/>
</dbReference>
<reference evidence="2 3" key="1">
    <citation type="submission" date="2019-09" db="EMBL/GenBank/DDBJ databases">
        <authorList>
            <consortium name="PulseNet: The National Subtyping Network for Foodborne Disease Surveillance"/>
            <person name="Tarr C.L."/>
            <person name="Trees E."/>
            <person name="Katz L.S."/>
            <person name="Carleton-Romer H.A."/>
            <person name="Stroika S."/>
            <person name="Kucerova Z."/>
            <person name="Roache K.F."/>
            <person name="Sabol A.L."/>
            <person name="Besser J."/>
            <person name="Gerner-Smidt P."/>
        </authorList>
    </citation>
    <scope>NUCLEOTIDE SEQUENCE [LARGE SCALE GENOMIC DNA]</scope>
    <source>
        <strain evidence="2 3">PNUSAC011760</strain>
    </source>
</reference>
<evidence type="ECO:0000313" key="2">
    <source>
        <dbReference type="EMBL" id="ECW8954330.1"/>
    </source>
</evidence>
<gene>
    <name evidence="2" type="ORF">F5R70_02565</name>
</gene>
<name>A0A698FTF9_CAMLA</name>
<keyword evidence="2" id="KW-0560">Oxidoreductase</keyword>
<dbReference type="RefSeq" id="WP_214097952.1">
    <property type="nucleotide sequence ID" value="NZ_CP177183.1"/>
</dbReference>
<organism evidence="2 3">
    <name type="scientific">Campylobacter lari</name>
    <dbReference type="NCBI Taxonomy" id="201"/>
    <lineage>
        <taxon>Bacteria</taxon>
        <taxon>Pseudomonadati</taxon>
        <taxon>Campylobacterota</taxon>
        <taxon>Epsilonproteobacteria</taxon>
        <taxon>Campylobacterales</taxon>
        <taxon>Campylobacteraceae</taxon>
        <taxon>Campylobacter</taxon>
    </lineage>
</organism>
<dbReference type="Gene3D" id="3.30.70.100">
    <property type="match status" value="1"/>
</dbReference>
<dbReference type="AlphaFoldDB" id="A0A698FTF9"/>
<evidence type="ECO:0000313" key="3">
    <source>
        <dbReference type="Proteomes" id="UP000440714"/>
    </source>
</evidence>
<dbReference type="Proteomes" id="UP000440714">
    <property type="component" value="Unassembled WGS sequence"/>
</dbReference>
<proteinExistence type="predicted"/>
<dbReference type="Pfam" id="PF03992">
    <property type="entry name" value="ABM"/>
    <property type="match status" value="1"/>
</dbReference>
<accession>A0A698FTF9</accession>
<evidence type="ECO:0000259" key="1">
    <source>
        <dbReference type="Pfam" id="PF03992"/>
    </source>
</evidence>
<comment type="caution">
    <text evidence="2">The sequence shown here is derived from an EMBL/GenBank/DDBJ whole genome shotgun (WGS) entry which is preliminary data.</text>
</comment>
<sequence>MKIKLIAINFPKELYKDKFKQIALELTNRSQLDKGCISYVLNEEINGNKFIFIEEWENEELLQKHMEKQKKYIQALCDLSEKK</sequence>
<protein>
    <submittedName>
        <fullName evidence="2">Antibiotic biosynthesis monooxygenase</fullName>
    </submittedName>
</protein>
<feature type="domain" description="ABM" evidence="1">
    <location>
        <begin position="11"/>
        <end position="67"/>
    </location>
</feature>
<keyword evidence="2" id="KW-0503">Monooxygenase</keyword>
<dbReference type="InterPro" id="IPR011008">
    <property type="entry name" value="Dimeric_a/b-barrel"/>
</dbReference>
<dbReference type="SUPFAM" id="SSF54909">
    <property type="entry name" value="Dimeric alpha+beta barrel"/>
    <property type="match status" value="1"/>
</dbReference>